<evidence type="ECO:0000256" key="4">
    <source>
        <dbReference type="ARBA" id="ARBA00022691"/>
    </source>
</evidence>
<name>A0A1F2UQX6_9ACTN</name>
<evidence type="ECO:0000259" key="6">
    <source>
        <dbReference type="Pfam" id="PF00590"/>
    </source>
</evidence>
<dbReference type="AlphaFoldDB" id="A0A1F2UQX6"/>
<dbReference type="Gene3D" id="3.30.950.10">
    <property type="entry name" value="Methyltransferase, Cobalt-precorrin-4 Transmethylase, Domain 2"/>
    <property type="match status" value="1"/>
</dbReference>
<dbReference type="Gene3D" id="3.40.1010.10">
    <property type="entry name" value="Cobalt-precorrin-4 Transmethylase, Domain 1"/>
    <property type="match status" value="1"/>
</dbReference>
<dbReference type="InterPro" id="IPR003754">
    <property type="entry name" value="4pyrrol_synth_uPrphyn_synth"/>
</dbReference>
<dbReference type="PANTHER" id="PTHR45790">
    <property type="entry name" value="SIROHEME SYNTHASE-RELATED"/>
    <property type="match status" value="1"/>
</dbReference>
<dbReference type="InterPro" id="IPR000878">
    <property type="entry name" value="4pyrrol_Mease"/>
</dbReference>
<dbReference type="GO" id="GO:0032259">
    <property type="term" value="P:methylation"/>
    <property type="evidence" value="ECO:0007669"/>
    <property type="project" value="UniProtKB-KW"/>
</dbReference>
<keyword evidence="4" id="KW-0949">S-adenosyl-L-methionine</keyword>
<evidence type="ECO:0000313" key="9">
    <source>
        <dbReference type="Proteomes" id="UP000178086"/>
    </source>
</evidence>
<comment type="caution">
    <text evidence="8">The sequence shown here is derived from an EMBL/GenBank/DDBJ whole genome shotgun (WGS) entry which is preliminary data.</text>
</comment>
<sequence length="496" mass="53777">LITLRGLECIARADVLIYDRLATNLLFEHAKDGVEYIYVGKAEGKHSVKQSDINQILVDKAKEDKIVTRLKGGDPLIFGRGGEEALTLFENGIDFEFVPGVSSGNAVPAYAGIPVTHRGMTSTVAYVTGHEDPSKPNTDIDWKSLVGIGTIIFYMGMRNLPKIVEQLTANGRNGQTPVAVIRWGTTPQQQTVIGTLSDIVQRVTEVELKAPCIIIVGEVVSLREKLCWYEKKPLFGKRILVTRAKEQAGAFTDLLADLGGQAIEIPTIKIADPDSFDALDRALERLENGSGYDWIIFTSANGVEYFIERMKNLDKDIRILAGSKIAVIGPATARAVKKLLMNIEIMPKEFVAEGLIDEFDREGVEGKSILIPRAKVARNILPDTLRQMGAEVDVAEAYQTVLDNAAALRIKELLAEGVIDIATFTSPSTIDNFAKLVGSDLQRLIDGLAIAVIGPVTADAVKKLGLNVDIVAGEYTIPGLVEAIVEYAGAKAPANI</sequence>
<feature type="domain" description="Tetrapyrrole methylase" evidence="6">
    <location>
        <begin position="1"/>
        <end position="199"/>
    </location>
</feature>
<dbReference type="EMBL" id="MELI01000017">
    <property type="protein sequence ID" value="OFW35342.1"/>
    <property type="molecule type" value="Genomic_DNA"/>
</dbReference>
<keyword evidence="2 8" id="KW-0489">Methyltransferase</keyword>
<organism evidence="8 9">
    <name type="scientific">Candidatus Aquicultor primus</name>
    <dbReference type="NCBI Taxonomy" id="1797195"/>
    <lineage>
        <taxon>Bacteria</taxon>
        <taxon>Bacillati</taxon>
        <taxon>Actinomycetota</taxon>
        <taxon>Candidatus Aquicultoria</taxon>
        <taxon>Candidatus Aquicultorales</taxon>
        <taxon>Candidatus Aquicultoraceae</taxon>
        <taxon>Candidatus Aquicultor</taxon>
    </lineage>
</organism>
<dbReference type="FunFam" id="3.40.1010.10:FF:000001">
    <property type="entry name" value="Siroheme synthase"/>
    <property type="match status" value="1"/>
</dbReference>
<evidence type="ECO:0000259" key="7">
    <source>
        <dbReference type="Pfam" id="PF02602"/>
    </source>
</evidence>
<dbReference type="InterPro" id="IPR014777">
    <property type="entry name" value="4pyrrole_Mease_sub1"/>
</dbReference>
<dbReference type="InterPro" id="IPR050161">
    <property type="entry name" value="Siro_Cobalamin_biosynth"/>
</dbReference>
<dbReference type="EC" id="2.1.1.107" evidence="1"/>
<dbReference type="InterPro" id="IPR014776">
    <property type="entry name" value="4pyrrole_Mease_sub2"/>
</dbReference>
<dbReference type="InterPro" id="IPR006366">
    <property type="entry name" value="CobA/CysG_C"/>
</dbReference>
<dbReference type="GO" id="GO:0004852">
    <property type="term" value="F:uroporphyrinogen-III synthase activity"/>
    <property type="evidence" value="ECO:0007669"/>
    <property type="project" value="InterPro"/>
</dbReference>
<feature type="domain" description="Tetrapyrrole biosynthesis uroporphyrinogen III synthase" evidence="7">
    <location>
        <begin position="251"/>
        <end position="482"/>
    </location>
</feature>
<keyword evidence="3 8" id="KW-0808">Transferase</keyword>
<accession>A0A1F2UQX6</accession>
<feature type="non-terminal residue" evidence="8">
    <location>
        <position position="1"/>
    </location>
</feature>
<dbReference type="PANTHER" id="PTHR45790:SF3">
    <property type="entry name" value="S-ADENOSYL-L-METHIONINE-DEPENDENT UROPORPHYRINOGEN III METHYLTRANSFERASE, CHLOROPLASTIC"/>
    <property type="match status" value="1"/>
</dbReference>
<dbReference type="CDD" id="cd11642">
    <property type="entry name" value="SUMT"/>
    <property type="match status" value="1"/>
</dbReference>
<reference evidence="8 9" key="1">
    <citation type="journal article" date="2016" name="Nat. Commun.">
        <title>Thousands of microbial genomes shed light on interconnected biogeochemical processes in an aquifer system.</title>
        <authorList>
            <person name="Anantharaman K."/>
            <person name="Brown C.T."/>
            <person name="Hug L.A."/>
            <person name="Sharon I."/>
            <person name="Castelle C.J."/>
            <person name="Probst A.J."/>
            <person name="Thomas B.C."/>
            <person name="Singh A."/>
            <person name="Wilkins M.J."/>
            <person name="Karaoz U."/>
            <person name="Brodie E.L."/>
            <person name="Williams K.H."/>
            <person name="Hubbard S.S."/>
            <person name="Banfield J.F."/>
        </authorList>
    </citation>
    <scope>NUCLEOTIDE SEQUENCE [LARGE SCALE GENOMIC DNA]</scope>
</reference>
<proteinExistence type="predicted"/>
<evidence type="ECO:0000256" key="3">
    <source>
        <dbReference type="ARBA" id="ARBA00022679"/>
    </source>
</evidence>
<evidence type="ECO:0000256" key="5">
    <source>
        <dbReference type="ARBA" id="ARBA00023244"/>
    </source>
</evidence>
<evidence type="ECO:0000256" key="1">
    <source>
        <dbReference type="ARBA" id="ARBA00012162"/>
    </source>
</evidence>
<gene>
    <name evidence="8" type="ORF">A2074_04045</name>
</gene>
<dbReference type="SUPFAM" id="SSF69618">
    <property type="entry name" value="HemD-like"/>
    <property type="match status" value="1"/>
</dbReference>
<dbReference type="InterPro" id="IPR035996">
    <property type="entry name" value="4pyrrol_Methylase_sf"/>
</dbReference>
<dbReference type="CDD" id="cd06578">
    <property type="entry name" value="HemD"/>
    <property type="match status" value="1"/>
</dbReference>
<dbReference type="GO" id="GO:0019354">
    <property type="term" value="P:siroheme biosynthetic process"/>
    <property type="evidence" value="ECO:0007669"/>
    <property type="project" value="InterPro"/>
</dbReference>
<dbReference type="InterPro" id="IPR036108">
    <property type="entry name" value="4pyrrol_syn_uPrphyn_synt_sf"/>
</dbReference>
<evidence type="ECO:0000256" key="2">
    <source>
        <dbReference type="ARBA" id="ARBA00022603"/>
    </source>
</evidence>
<dbReference type="NCBIfam" id="NF004790">
    <property type="entry name" value="PRK06136.1"/>
    <property type="match status" value="1"/>
</dbReference>
<dbReference type="Pfam" id="PF00590">
    <property type="entry name" value="TP_methylase"/>
    <property type="match status" value="1"/>
</dbReference>
<dbReference type="Pfam" id="PF02602">
    <property type="entry name" value="HEM4"/>
    <property type="match status" value="1"/>
</dbReference>
<dbReference type="Gene3D" id="3.40.50.10090">
    <property type="match status" value="2"/>
</dbReference>
<evidence type="ECO:0000313" key="8">
    <source>
        <dbReference type="EMBL" id="OFW35342.1"/>
    </source>
</evidence>
<dbReference type="Proteomes" id="UP000178086">
    <property type="component" value="Unassembled WGS sequence"/>
</dbReference>
<keyword evidence="5" id="KW-0627">Porphyrin biosynthesis</keyword>
<dbReference type="GO" id="GO:0004851">
    <property type="term" value="F:uroporphyrin-III C-methyltransferase activity"/>
    <property type="evidence" value="ECO:0007669"/>
    <property type="project" value="UniProtKB-EC"/>
</dbReference>
<dbReference type="FunFam" id="3.30.950.10:FF:000001">
    <property type="entry name" value="Siroheme synthase"/>
    <property type="match status" value="1"/>
</dbReference>
<dbReference type="NCBIfam" id="TIGR01469">
    <property type="entry name" value="cobA_cysG_Cterm"/>
    <property type="match status" value="1"/>
</dbReference>
<protein>
    <recommendedName>
        <fullName evidence="1">uroporphyrinogen-III C-methyltransferase</fullName>
        <ecNumber evidence="1">2.1.1.107</ecNumber>
    </recommendedName>
</protein>
<dbReference type="SUPFAM" id="SSF53790">
    <property type="entry name" value="Tetrapyrrole methylase"/>
    <property type="match status" value="1"/>
</dbReference>